<dbReference type="KEGG" id="cart:PA27867_0794"/>
<organism evidence="1 2">
    <name type="scientific">Cryobacterium arcticum</name>
    <dbReference type="NCBI Taxonomy" id="670052"/>
    <lineage>
        <taxon>Bacteria</taxon>
        <taxon>Bacillati</taxon>
        <taxon>Actinomycetota</taxon>
        <taxon>Actinomycetes</taxon>
        <taxon>Micrococcales</taxon>
        <taxon>Microbacteriaceae</taxon>
        <taxon>Cryobacterium</taxon>
    </lineage>
</organism>
<keyword evidence="2" id="KW-1185">Reference proteome</keyword>
<gene>
    <name evidence="1" type="ORF">PA27867_0794</name>
</gene>
<dbReference type="EMBL" id="CP016282">
    <property type="protein sequence ID" value="ANP71761.1"/>
    <property type="molecule type" value="Genomic_DNA"/>
</dbReference>
<evidence type="ECO:0000313" key="1">
    <source>
        <dbReference type="EMBL" id="ANP71761.1"/>
    </source>
</evidence>
<evidence type="ECO:0000313" key="2">
    <source>
        <dbReference type="Proteomes" id="UP000092582"/>
    </source>
</evidence>
<dbReference type="PATRIC" id="fig|670052.7.peg.820"/>
<protein>
    <submittedName>
        <fullName evidence="1">Uncharacterized protein</fullName>
    </submittedName>
</protein>
<proteinExistence type="predicted"/>
<name>A0A1B1BGN1_9MICO</name>
<dbReference type="AlphaFoldDB" id="A0A1B1BGN1"/>
<accession>A0A1B1BGN1</accession>
<sequence>MAGLKVGTLAFVDNCLRFDDGDIPVFPDKLTTWDGTTLTFAGEEYRMGDEISLGGGSPVEGATVSIPIPKSCGNGIIIIVSPPSRAEG</sequence>
<reference evidence="1 2" key="1">
    <citation type="submission" date="2016-06" db="EMBL/GenBank/DDBJ databases">
        <title>Genome sequencing of Cryobacterium arcticum PAMC 27867.</title>
        <authorList>
            <person name="Lee J."/>
            <person name="Kim O.-S."/>
        </authorList>
    </citation>
    <scope>NUCLEOTIDE SEQUENCE [LARGE SCALE GENOMIC DNA]</scope>
    <source>
        <strain evidence="1 2">PAMC 27867</strain>
    </source>
</reference>
<dbReference type="Proteomes" id="UP000092582">
    <property type="component" value="Chromosome 1"/>
</dbReference>